<evidence type="ECO:0000313" key="3">
    <source>
        <dbReference type="Proteomes" id="UP000554235"/>
    </source>
</evidence>
<name>A0A8H4P3F8_9HYPO</name>
<evidence type="ECO:0000256" key="1">
    <source>
        <dbReference type="SAM" id="MobiDB-lite"/>
    </source>
</evidence>
<evidence type="ECO:0000313" key="2">
    <source>
        <dbReference type="EMBL" id="KAF4461099.1"/>
    </source>
</evidence>
<proteinExistence type="predicted"/>
<gene>
    <name evidence="2" type="ORF">FALBO_12091</name>
</gene>
<organism evidence="2 3">
    <name type="scientific">Fusarium albosuccineum</name>
    <dbReference type="NCBI Taxonomy" id="1237068"/>
    <lineage>
        <taxon>Eukaryota</taxon>
        <taxon>Fungi</taxon>
        <taxon>Dikarya</taxon>
        <taxon>Ascomycota</taxon>
        <taxon>Pezizomycotina</taxon>
        <taxon>Sordariomycetes</taxon>
        <taxon>Hypocreomycetidae</taxon>
        <taxon>Hypocreales</taxon>
        <taxon>Nectriaceae</taxon>
        <taxon>Fusarium</taxon>
        <taxon>Fusarium decemcellulare species complex</taxon>
    </lineage>
</organism>
<protein>
    <submittedName>
        <fullName evidence="2">Uncharacterized protein</fullName>
    </submittedName>
</protein>
<keyword evidence="3" id="KW-1185">Reference proteome</keyword>
<sequence length="234" mass="25382">MASAPSSSVNGKPDAHAIPPYRDLVHSIDGQHHGVSHVTVVAAADLKTTPSTTLSQRVDETLKECAKPMRRLGTVEQGKRQPITNNPKHVRGSSGVRLPGSTPDPVGGASAAPVFADSADSLPLRLASHYVVADARIHNWFNFKESGRNMQFHWPPLSRMIHGLCGYGGRGCCDRRTLPPEPDHVTQIRVVQLHSPEMRDNKNHGPVADYVCVGWLCAKTAEFRCQPPLSPAAE</sequence>
<comment type="caution">
    <text evidence="2">The sequence shown here is derived from an EMBL/GenBank/DDBJ whole genome shotgun (WGS) entry which is preliminary data.</text>
</comment>
<dbReference type="AlphaFoldDB" id="A0A8H4P3F8"/>
<reference evidence="2 3" key="1">
    <citation type="submission" date="2020-01" db="EMBL/GenBank/DDBJ databases">
        <title>Identification and distribution of gene clusters putatively required for synthesis of sphingolipid metabolism inhibitors in phylogenetically diverse species of the filamentous fungus Fusarium.</title>
        <authorList>
            <person name="Kim H.-S."/>
            <person name="Busman M."/>
            <person name="Brown D.W."/>
            <person name="Divon H."/>
            <person name="Uhlig S."/>
            <person name="Proctor R.H."/>
        </authorList>
    </citation>
    <scope>NUCLEOTIDE SEQUENCE [LARGE SCALE GENOMIC DNA]</scope>
    <source>
        <strain evidence="2 3">NRRL 20459</strain>
    </source>
</reference>
<dbReference type="Proteomes" id="UP000554235">
    <property type="component" value="Unassembled WGS sequence"/>
</dbReference>
<accession>A0A8H4P3F8</accession>
<dbReference type="EMBL" id="JAADYS010001783">
    <property type="protein sequence ID" value="KAF4461099.1"/>
    <property type="molecule type" value="Genomic_DNA"/>
</dbReference>
<feature type="region of interest" description="Disordered" evidence="1">
    <location>
        <begin position="79"/>
        <end position="109"/>
    </location>
</feature>